<name>A0A195DIY9_9HYME</name>
<reference evidence="1 2" key="1">
    <citation type="submission" date="2015-09" db="EMBL/GenBank/DDBJ databases">
        <title>Trachymyrmex cornetzi WGS genome.</title>
        <authorList>
            <person name="Nygaard S."/>
            <person name="Hu H."/>
            <person name="Boomsma J."/>
            <person name="Zhang G."/>
        </authorList>
    </citation>
    <scope>NUCLEOTIDE SEQUENCE [LARGE SCALE GENOMIC DNA]</scope>
    <source>
        <strain evidence="1">Tcor2-1</strain>
        <tissue evidence="1">Whole body</tissue>
    </source>
</reference>
<dbReference type="Proteomes" id="UP000078492">
    <property type="component" value="Unassembled WGS sequence"/>
</dbReference>
<sequence>LISLDVVSLFTNIPIDLALDSISLRWPSISNRTNIKLPTCRMQLWMRSAPSPMISGLDFSSDTYSHVSFFMSRASA</sequence>
<evidence type="ECO:0000313" key="2">
    <source>
        <dbReference type="Proteomes" id="UP000078492"/>
    </source>
</evidence>
<protein>
    <recommendedName>
        <fullName evidence="3">Reverse transcriptase domain-containing protein</fullName>
    </recommendedName>
</protein>
<dbReference type="AlphaFoldDB" id="A0A195DIY9"/>
<gene>
    <name evidence="1" type="ORF">ALC57_15066</name>
</gene>
<accession>A0A195DIY9</accession>
<keyword evidence="2" id="KW-1185">Reference proteome</keyword>
<proteinExistence type="predicted"/>
<evidence type="ECO:0008006" key="3">
    <source>
        <dbReference type="Google" id="ProtNLM"/>
    </source>
</evidence>
<evidence type="ECO:0000313" key="1">
    <source>
        <dbReference type="EMBL" id="KYN12787.1"/>
    </source>
</evidence>
<dbReference type="EMBL" id="KQ980804">
    <property type="protein sequence ID" value="KYN12787.1"/>
    <property type="molecule type" value="Genomic_DNA"/>
</dbReference>
<organism evidence="1 2">
    <name type="scientific">Trachymyrmex cornetzi</name>
    <dbReference type="NCBI Taxonomy" id="471704"/>
    <lineage>
        <taxon>Eukaryota</taxon>
        <taxon>Metazoa</taxon>
        <taxon>Ecdysozoa</taxon>
        <taxon>Arthropoda</taxon>
        <taxon>Hexapoda</taxon>
        <taxon>Insecta</taxon>
        <taxon>Pterygota</taxon>
        <taxon>Neoptera</taxon>
        <taxon>Endopterygota</taxon>
        <taxon>Hymenoptera</taxon>
        <taxon>Apocrita</taxon>
        <taxon>Aculeata</taxon>
        <taxon>Formicoidea</taxon>
        <taxon>Formicidae</taxon>
        <taxon>Myrmicinae</taxon>
        <taxon>Trachymyrmex</taxon>
    </lineage>
</organism>
<feature type="non-terminal residue" evidence="1">
    <location>
        <position position="1"/>
    </location>
</feature>